<evidence type="ECO:0000259" key="2">
    <source>
        <dbReference type="PROSITE" id="PS50937"/>
    </source>
</evidence>
<reference evidence="3 4" key="1">
    <citation type="submission" date="2016-10" db="EMBL/GenBank/DDBJ databases">
        <authorList>
            <person name="de Groot N.N."/>
        </authorList>
    </citation>
    <scope>NUCLEOTIDE SEQUENCE [LARGE SCALE GENOMIC DNA]</scope>
    <source>
        <strain evidence="3 4">CGMCC 1.9159</strain>
    </source>
</reference>
<dbReference type="AlphaFoldDB" id="A0A1G9HJA4"/>
<name>A0A1G9HJA4_9ACTN</name>
<accession>A0A1G9HJA4</accession>
<dbReference type="PANTHER" id="PTHR30204:SF93">
    <property type="entry name" value="HTH MERR-TYPE DOMAIN-CONTAINING PROTEIN"/>
    <property type="match status" value="1"/>
</dbReference>
<dbReference type="PANTHER" id="PTHR30204">
    <property type="entry name" value="REDOX-CYCLING DRUG-SENSING TRANSCRIPTIONAL ACTIVATOR SOXR"/>
    <property type="match status" value="1"/>
</dbReference>
<keyword evidence="4" id="KW-1185">Reference proteome</keyword>
<evidence type="ECO:0000313" key="3">
    <source>
        <dbReference type="EMBL" id="SDL13068.1"/>
    </source>
</evidence>
<dbReference type="STRING" id="686624.SAMN04488242_0351"/>
<dbReference type="CDD" id="cd01106">
    <property type="entry name" value="HTH_TipAL-Mta"/>
    <property type="match status" value="1"/>
</dbReference>
<dbReference type="Gene3D" id="1.10.1660.10">
    <property type="match status" value="1"/>
</dbReference>
<sequence length="150" mass="16641">MRQTGSMETPDPGAPTLQIGAVAERTELSIRTLRHYDDVGLVRPSGRSVGGFRLYTQSDVERLLLIRRMKPLGYTLEEMADVLRAADAHRAEPSEQTAEALAEYLRNATARRDDLVRQVARADEFIELLRAAGAAPSPTWRPGISIDPEK</sequence>
<organism evidence="3 4">
    <name type="scientific">Tessaracoccus oleiagri</name>
    <dbReference type="NCBI Taxonomy" id="686624"/>
    <lineage>
        <taxon>Bacteria</taxon>
        <taxon>Bacillati</taxon>
        <taxon>Actinomycetota</taxon>
        <taxon>Actinomycetes</taxon>
        <taxon>Propionibacteriales</taxon>
        <taxon>Propionibacteriaceae</taxon>
        <taxon>Tessaracoccus</taxon>
    </lineage>
</organism>
<feature type="domain" description="HTH merR-type" evidence="2">
    <location>
        <begin position="16"/>
        <end position="85"/>
    </location>
</feature>
<gene>
    <name evidence="3" type="ORF">SAMN04488242_0351</name>
</gene>
<dbReference type="EMBL" id="FNGP01000001">
    <property type="protein sequence ID" value="SDL13068.1"/>
    <property type="molecule type" value="Genomic_DNA"/>
</dbReference>
<evidence type="ECO:0000256" key="1">
    <source>
        <dbReference type="ARBA" id="ARBA00023125"/>
    </source>
</evidence>
<dbReference type="InterPro" id="IPR047057">
    <property type="entry name" value="MerR_fam"/>
</dbReference>
<dbReference type="Proteomes" id="UP000199475">
    <property type="component" value="Unassembled WGS sequence"/>
</dbReference>
<protein>
    <submittedName>
        <fullName evidence="3">DNA-binding transcriptional regulator, MerR family</fullName>
    </submittedName>
</protein>
<dbReference type="InterPro" id="IPR000551">
    <property type="entry name" value="MerR-type_HTH_dom"/>
</dbReference>
<dbReference type="PRINTS" id="PR00040">
    <property type="entry name" value="HTHMERR"/>
</dbReference>
<dbReference type="SMART" id="SM00422">
    <property type="entry name" value="HTH_MERR"/>
    <property type="match status" value="1"/>
</dbReference>
<proteinExistence type="predicted"/>
<dbReference type="Pfam" id="PF13411">
    <property type="entry name" value="MerR_1"/>
    <property type="match status" value="1"/>
</dbReference>
<dbReference type="GO" id="GO:0003700">
    <property type="term" value="F:DNA-binding transcription factor activity"/>
    <property type="evidence" value="ECO:0007669"/>
    <property type="project" value="InterPro"/>
</dbReference>
<dbReference type="SUPFAM" id="SSF46955">
    <property type="entry name" value="Putative DNA-binding domain"/>
    <property type="match status" value="1"/>
</dbReference>
<evidence type="ECO:0000313" key="4">
    <source>
        <dbReference type="Proteomes" id="UP000199475"/>
    </source>
</evidence>
<dbReference type="GO" id="GO:0003677">
    <property type="term" value="F:DNA binding"/>
    <property type="evidence" value="ECO:0007669"/>
    <property type="project" value="UniProtKB-KW"/>
</dbReference>
<keyword evidence="1 3" id="KW-0238">DNA-binding</keyword>
<dbReference type="PROSITE" id="PS50937">
    <property type="entry name" value="HTH_MERR_2"/>
    <property type="match status" value="1"/>
</dbReference>
<dbReference type="InterPro" id="IPR009061">
    <property type="entry name" value="DNA-bd_dom_put_sf"/>
</dbReference>
<dbReference type="PROSITE" id="PS00552">
    <property type="entry name" value="HTH_MERR_1"/>
    <property type="match status" value="1"/>
</dbReference>